<dbReference type="SUPFAM" id="SSF48371">
    <property type="entry name" value="ARM repeat"/>
    <property type="match status" value="1"/>
</dbReference>
<comment type="subcellular location">
    <subcellularLocation>
        <location evidence="1">Nucleus</location>
    </subcellularLocation>
</comment>
<dbReference type="Gene3D" id="1.25.10.10">
    <property type="entry name" value="Leucine-rich Repeat Variant"/>
    <property type="match status" value="1"/>
</dbReference>
<dbReference type="Proteomes" id="UP001642482">
    <property type="component" value="Unassembled WGS sequence"/>
</dbReference>
<dbReference type="InterPro" id="IPR011989">
    <property type="entry name" value="ARM-like"/>
</dbReference>
<keyword evidence="7" id="KW-1185">Reference proteome</keyword>
<dbReference type="Pfam" id="PF03810">
    <property type="entry name" value="IBN_N"/>
    <property type="match status" value="1"/>
</dbReference>
<dbReference type="InterPro" id="IPR016024">
    <property type="entry name" value="ARM-type_fold"/>
</dbReference>
<evidence type="ECO:0000313" key="6">
    <source>
        <dbReference type="EMBL" id="CAK7210843.1"/>
    </source>
</evidence>
<dbReference type="InterPro" id="IPR058669">
    <property type="entry name" value="TPR_IPO7/11-like"/>
</dbReference>
<keyword evidence="4" id="KW-0539">Nucleus</keyword>
<dbReference type="PANTHER" id="PTHR10997">
    <property type="entry name" value="IMPORTIN-7, 8, 11"/>
    <property type="match status" value="1"/>
</dbReference>
<dbReference type="PROSITE" id="PS50166">
    <property type="entry name" value="IMPORTIN_B_NT"/>
    <property type="match status" value="1"/>
</dbReference>
<evidence type="ECO:0000256" key="2">
    <source>
        <dbReference type="ARBA" id="ARBA00007991"/>
    </source>
</evidence>
<evidence type="ECO:0000256" key="4">
    <source>
        <dbReference type="ARBA" id="ARBA00023242"/>
    </source>
</evidence>
<dbReference type="PANTHER" id="PTHR10997:SF7">
    <property type="entry name" value="IMPORTIN-11"/>
    <property type="match status" value="1"/>
</dbReference>
<sequence>MSFAIEMPGAAVPLNVTDLCKALQAGNSSDHNQRQAASQQLDEWQTHHNYFSLLQSVFLDRSLPYEVRFLAVILLKNGIDKYWRSSPRIKGGLQPEEKAAIRARLFQGTVGEPNGVLALHNALAAAKIVRVDYPQDWATALPDLVVLLRSLKDTDPAGLHGALLLLLRIIKELGTARLRRSQTALQHIAEELFFLLDDIYKANAAVWIEYLAGHNGSGQGMDQGTYQRMVISLATLKVIRHLMISGFEEPHRSSIATAFWSLSQIQFMQLIGFFNAAGNPNTEHQNDSMDLVAKHLLKFAKLHIEMSESHAASFAALPASVDMVRVYWNLVDDFAVGYVQSEGLRQTSAGGSGGDSKSAKFEGPLLERLALRGLLLLKSCIMIITQPLKTFKYKSPEAQKDQNDGVQRIKTELFTDDFILKMVNTIITKLFHFRQSDLEAWEEDPEAWEAQESDMGAAWEWQVRPCAEKVFLSLLIHNKQLLAPPLLSYFQQAMSADADLLTKEAVYTAMCNSAAAMERAFDFSTFVHATLVNDVQLHGPLAKILRRRVAILLGSWAFYELPEDSLKLVYAMYASLLKKDDPNNDEVVRLTAARQLKSTVDELQFRAALFEPFAGDVFSSMIDLLQEVESDETKLAVLGTMQTFIQRMETIASRFSDGVVAALPGIWDSAPPDTFMIKQAVLTILSTLIMALGAESKKYHALTIPLLADAMNRESPVHQFLFEEAVELWNSIMNQSSAPLSPELVELLPLALQVLDYDAQQVQTALEIVNAYIILAPESVLSDKFRTPTLIALSGAMQARKWELVKAATTSVQNMVRSAHLLGGTEGLAVVVRDMLSTGLLPRILEGLHGAWESRQTTGPNAKPSPLKPTTLVEYIIILSRIALADPHTFLDMLATVSGTEDGSGVAAAWPWLASEWFGSFDAMGNPEHQKVASMALTRLAEVQTVRSLNFQDLVLGRLQEYFSMWTSTVLDAQGSATKPDYYVWPEGPPAPTEYDTPLMTAEIAFAAKDPLHTETFYAFIMLRLQDLMARAGGEQAFEANWMVNVDQDVLAGFRRLTEPQSELL</sequence>
<protein>
    <recommendedName>
        <fullName evidence="5">Importin N-terminal domain-containing protein</fullName>
    </recommendedName>
</protein>
<evidence type="ECO:0000256" key="3">
    <source>
        <dbReference type="ARBA" id="ARBA00022448"/>
    </source>
</evidence>
<accession>A0ABP0AUC8</accession>
<dbReference type="InterPro" id="IPR001494">
    <property type="entry name" value="Importin-beta_N"/>
</dbReference>
<reference evidence="6 7" key="1">
    <citation type="submission" date="2024-01" db="EMBL/GenBank/DDBJ databases">
        <authorList>
            <person name="Allen C."/>
            <person name="Tagirdzhanova G."/>
        </authorList>
    </citation>
    <scope>NUCLEOTIDE SEQUENCE [LARGE SCALE GENOMIC DNA]</scope>
</reference>
<proteinExistence type="inferred from homology"/>
<name>A0ABP0AUC8_9PEZI</name>
<dbReference type="Pfam" id="PF25758">
    <property type="entry name" value="TPR_IPO11"/>
    <property type="match status" value="1"/>
</dbReference>
<comment type="caution">
    <text evidence="6">The sequence shown here is derived from an EMBL/GenBank/DDBJ whole genome shotgun (WGS) entry which is preliminary data.</text>
</comment>
<evidence type="ECO:0000313" key="7">
    <source>
        <dbReference type="Proteomes" id="UP001642482"/>
    </source>
</evidence>
<feature type="domain" description="Importin N-terminal" evidence="5">
    <location>
        <begin position="37"/>
        <end position="111"/>
    </location>
</feature>
<organism evidence="6 7">
    <name type="scientific">Sporothrix eucalyptigena</name>
    <dbReference type="NCBI Taxonomy" id="1812306"/>
    <lineage>
        <taxon>Eukaryota</taxon>
        <taxon>Fungi</taxon>
        <taxon>Dikarya</taxon>
        <taxon>Ascomycota</taxon>
        <taxon>Pezizomycotina</taxon>
        <taxon>Sordariomycetes</taxon>
        <taxon>Sordariomycetidae</taxon>
        <taxon>Ophiostomatales</taxon>
        <taxon>Ophiostomataceae</taxon>
        <taxon>Sporothrix</taxon>
    </lineage>
</organism>
<keyword evidence="3" id="KW-0813">Transport</keyword>
<gene>
    <name evidence="6" type="ORF">SEUCBS140593_000967</name>
</gene>
<comment type="similarity">
    <text evidence="2">Belongs to the importin beta family.</text>
</comment>
<evidence type="ECO:0000256" key="1">
    <source>
        <dbReference type="ARBA" id="ARBA00004123"/>
    </source>
</evidence>
<dbReference type="SMART" id="SM00913">
    <property type="entry name" value="IBN_N"/>
    <property type="match status" value="1"/>
</dbReference>
<evidence type="ECO:0000259" key="5">
    <source>
        <dbReference type="PROSITE" id="PS50166"/>
    </source>
</evidence>
<dbReference type="EMBL" id="CAWUHD010000005">
    <property type="protein sequence ID" value="CAK7210843.1"/>
    <property type="molecule type" value="Genomic_DNA"/>
</dbReference>